<evidence type="ECO:0000313" key="3">
    <source>
        <dbReference type="Proteomes" id="UP001328107"/>
    </source>
</evidence>
<keyword evidence="1" id="KW-0812">Transmembrane</keyword>
<dbReference type="AlphaFoldDB" id="A0AAN5I3A0"/>
<accession>A0AAN5I3A0</accession>
<reference evidence="3" key="1">
    <citation type="submission" date="2022-10" db="EMBL/GenBank/DDBJ databases">
        <title>Genome assembly of Pristionchus species.</title>
        <authorList>
            <person name="Yoshida K."/>
            <person name="Sommer R.J."/>
        </authorList>
    </citation>
    <scope>NUCLEOTIDE SEQUENCE [LARGE SCALE GENOMIC DNA]</scope>
    <source>
        <strain evidence="3">RS5460</strain>
    </source>
</reference>
<name>A0AAN5I3A0_9BILA</name>
<evidence type="ECO:0000313" key="2">
    <source>
        <dbReference type="EMBL" id="GMR50084.1"/>
    </source>
</evidence>
<keyword evidence="1" id="KW-0472">Membrane</keyword>
<organism evidence="2 3">
    <name type="scientific">Pristionchus mayeri</name>
    <dbReference type="NCBI Taxonomy" id="1317129"/>
    <lineage>
        <taxon>Eukaryota</taxon>
        <taxon>Metazoa</taxon>
        <taxon>Ecdysozoa</taxon>
        <taxon>Nematoda</taxon>
        <taxon>Chromadorea</taxon>
        <taxon>Rhabditida</taxon>
        <taxon>Rhabditina</taxon>
        <taxon>Diplogasteromorpha</taxon>
        <taxon>Diplogasteroidea</taxon>
        <taxon>Neodiplogasteridae</taxon>
        <taxon>Pristionchus</taxon>
    </lineage>
</organism>
<feature type="non-terminal residue" evidence="2">
    <location>
        <position position="1"/>
    </location>
</feature>
<protein>
    <recommendedName>
        <fullName evidence="4">G protein-coupled receptor</fullName>
    </recommendedName>
</protein>
<sequence length="86" mass="9748">SAVYIANQICGTIFFAFNSFVCVLIVIDSDPRGQSYRKYVFSLQISTKDSVERRRSLELGKASLARPIARQPAPNYYCSRRNGPRL</sequence>
<comment type="caution">
    <text evidence="2">The sequence shown here is derived from an EMBL/GenBank/DDBJ whole genome shotgun (WGS) entry which is preliminary data.</text>
</comment>
<proteinExistence type="predicted"/>
<gene>
    <name evidence="2" type="ORF">PMAYCL1PPCAC_20279</name>
</gene>
<keyword evidence="1" id="KW-1133">Transmembrane helix</keyword>
<evidence type="ECO:0008006" key="4">
    <source>
        <dbReference type="Google" id="ProtNLM"/>
    </source>
</evidence>
<keyword evidence="3" id="KW-1185">Reference proteome</keyword>
<dbReference type="Proteomes" id="UP001328107">
    <property type="component" value="Unassembled WGS sequence"/>
</dbReference>
<dbReference type="EMBL" id="BTRK01000004">
    <property type="protein sequence ID" value="GMR50084.1"/>
    <property type="molecule type" value="Genomic_DNA"/>
</dbReference>
<evidence type="ECO:0000256" key="1">
    <source>
        <dbReference type="SAM" id="Phobius"/>
    </source>
</evidence>
<feature type="transmembrane region" description="Helical" evidence="1">
    <location>
        <begin position="6"/>
        <end position="27"/>
    </location>
</feature>